<accession>A0A6A4MFV5</accession>
<dbReference type="Proteomes" id="UP000428333">
    <property type="component" value="Linkage Group LG02"/>
</dbReference>
<evidence type="ECO:0000313" key="1">
    <source>
        <dbReference type="EMBL" id="KAE9465227.1"/>
    </source>
</evidence>
<evidence type="ECO:0000313" key="2">
    <source>
        <dbReference type="Proteomes" id="UP000428333"/>
    </source>
</evidence>
<name>A0A6A4MFV5_9ERIC</name>
<comment type="caution">
    <text evidence="1">The sequence shown here is derived from an EMBL/GenBank/DDBJ whole genome shotgun (WGS) entry which is preliminary data.</text>
</comment>
<reference evidence="1 2" key="1">
    <citation type="journal article" date="2019" name="Genome Biol. Evol.">
        <title>The Rhododendron genome and chromosomal organization provide insight into shared whole-genome duplications across the heath family (Ericaceae).</title>
        <authorList>
            <person name="Soza V.L."/>
            <person name="Lindsley D."/>
            <person name="Waalkes A."/>
            <person name="Ramage E."/>
            <person name="Patwardhan R.P."/>
            <person name="Burton J.N."/>
            <person name="Adey A."/>
            <person name="Kumar A."/>
            <person name="Qiu R."/>
            <person name="Shendure J."/>
            <person name="Hall B."/>
        </authorList>
    </citation>
    <scope>NUCLEOTIDE SEQUENCE [LARGE SCALE GENOMIC DNA]</scope>
    <source>
        <strain evidence="1">RSF 1966-606</strain>
    </source>
</reference>
<keyword evidence="2" id="KW-1185">Reference proteome</keyword>
<organism evidence="1 2">
    <name type="scientific">Rhododendron williamsianum</name>
    <dbReference type="NCBI Taxonomy" id="262921"/>
    <lineage>
        <taxon>Eukaryota</taxon>
        <taxon>Viridiplantae</taxon>
        <taxon>Streptophyta</taxon>
        <taxon>Embryophyta</taxon>
        <taxon>Tracheophyta</taxon>
        <taxon>Spermatophyta</taxon>
        <taxon>Magnoliopsida</taxon>
        <taxon>eudicotyledons</taxon>
        <taxon>Gunneridae</taxon>
        <taxon>Pentapetalae</taxon>
        <taxon>asterids</taxon>
        <taxon>Ericales</taxon>
        <taxon>Ericaceae</taxon>
        <taxon>Ericoideae</taxon>
        <taxon>Rhodoreae</taxon>
        <taxon>Rhododendron</taxon>
    </lineage>
</organism>
<feature type="non-terminal residue" evidence="1">
    <location>
        <position position="1"/>
    </location>
</feature>
<proteinExistence type="predicted"/>
<dbReference type="EMBL" id="QEFC01000294">
    <property type="protein sequence ID" value="KAE9465227.1"/>
    <property type="molecule type" value="Genomic_DNA"/>
</dbReference>
<gene>
    <name evidence="1" type="ORF">C3L33_02877</name>
</gene>
<sequence>METLTEPQSSPTPYIRRGSRALIAAYIIIEFPSIYYTEAIVVDTRFRTGITACCKRGVRDTNCPASCSTEEERALGAPGLPLVAESGLSGSEVLKLGGASREKPGISEGFHGLDFTVGELARGGGFLAVAVGPGLVTGGGDLTGGADVFDIAERVVGLRVGVGALDVGLDDAGKVGLEVGVEDLGVVLDKGVVDLGGAAGLLEVNVGLEVGVEDLEGLGAEVDVGLEAVVDVDLGAAFSVGLADEDNVGRPVGVAGLDPGPPEDEGLRIPALELFNPGDGADCLDDKLLREAGSGWGQKTFNVSKPLEGFSKLDALSRNHMLLKLSTYHLL</sequence>
<protein>
    <submittedName>
        <fullName evidence="1">Uncharacterized protein</fullName>
    </submittedName>
</protein>
<dbReference type="AlphaFoldDB" id="A0A6A4MFV5"/>
<dbReference type="OrthoDB" id="1710374at2759"/>